<protein>
    <submittedName>
        <fullName evidence="1">Uncharacterized protein</fullName>
    </submittedName>
</protein>
<dbReference type="Proteomes" id="UP001054837">
    <property type="component" value="Unassembled WGS sequence"/>
</dbReference>
<comment type="caution">
    <text evidence="1">The sequence shown here is derived from an EMBL/GenBank/DDBJ whole genome shotgun (WGS) entry which is preliminary data.</text>
</comment>
<keyword evidence="2" id="KW-1185">Reference proteome</keyword>
<feature type="non-terminal residue" evidence="1">
    <location>
        <position position="1"/>
    </location>
</feature>
<dbReference type="AlphaFoldDB" id="A0AAV4WA31"/>
<dbReference type="EMBL" id="BPLQ01014355">
    <property type="protein sequence ID" value="GIY79208.1"/>
    <property type="molecule type" value="Genomic_DNA"/>
</dbReference>
<evidence type="ECO:0000313" key="2">
    <source>
        <dbReference type="Proteomes" id="UP001054837"/>
    </source>
</evidence>
<name>A0AAV4WA31_9ARAC</name>
<organism evidence="1 2">
    <name type="scientific">Caerostris darwini</name>
    <dbReference type="NCBI Taxonomy" id="1538125"/>
    <lineage>
        <taxon>Eukaryota</taxon>
        <taxon>Metazoa</taxon>
        <taxon>Ecdysozoa</taxon>
        <taxon>Arthropoda</taxon>
        <taxon>Chelicerata</taxon>
        <taxon>Arachnida</taxon>
        <taxon>Araneae</taxon>
        <taxon>Araneomorphae</taxon>
        <taxon>Entelegynae</taxon>
        <taxon>Araneoidea</taxon>
        <taxon>Araneidae</taxon>
        <taxon>Caerostris</taxon>
    </lineage>
</organism>
<gene>
    <name evidence="1" type="ORF">CDAR_538091</name>
</gene>
<reference evidence="1 2" key="1">
    <citation type="submission" date="2021-06" db="EMBL/GenBank/DDBJ databases">
        <title>Caerostris darwini draft genome.</title>
        <authorList>
            <person name="Kono N."/>
            <person name="Arakawa K."/>
        </authorList>
    </citation>
    <scope>NUCLEOTIDE SEQUENCE [LARGE SCALE GENOMIC DNA]</scope>
</reference>
<sequence length="44" mass="5325">LMCLFRLRERALPTTLLRNVSRHSCEWRLFLQEDPRNTNDKHSA</sequence>
<proteinExistence type="predicted"/>
<accession>A0AAV4WA31</accession>
<evidence type="ECO:0000313" key="1">
    <source>
        <dbReference type="EMBL" id="GIY79208.1"/>
    </source>
</evidence>